<dbReference type="InterPro" id="IPR000774">
    <property type="entry name" value="PPIase_FKBP_N"/>
</dbReference>
<keyword evidence="7" id="KW-0175">Coiled coil</keyword>
<dbReference type="Gene3D" id="3.10.50.40">
    <property type="match status" value="1"/>
</dbReference>
<dbReference type="PROSITE" id="PS51257">
    <property type="entry name" value="PROKAR_LIPOPROTEIN"/>
    <property type="match status" value="1"/>
</dbReference>
<gene>
    <name evidence="10" type="ORF">ETF27_07035</name>
</gene>
<protein>
    <recommendedName>
        <fullName evidence="6">Peptidyl-prolyl cis-trans isomerase</fullName>
        <ecNumber evidence="6">5.2.1.8</ecNumber>
    </recommendedName>
</protein>
<comment type="similarity">
    <text evidence="2 6">Belongs to the FKBP-type PPIase family.</text>
</comment>
<reference evidence="11" key="1">
    <citation type="submission" date="2019-05" db="EMBL/GenBank/DDBJ databases">
        <title>Prevotella brunnea sp. nov., isolated from a wound of a patient.</title>
        <authorList>
            <person name="Buhl M."/>
        </authorList>
    </citation>
    <scope>NUCLEOTIDE SEQUENCE [LARGE SCALE GENOMIC DNA]</scope>
    <source>
        <strain evidence="11">A2672</strain>
    </source>
</reference>
<dbReference type="GO" id="GO:0006457">
    <property type="term" value="P:protein folding"/>
    <property type="evidence" value="ECO:0007669"/>
    <property type="project" value="InterPro"/>
</dbReference>
<evidence type="ECO:0000256" key="3">
    <source>
        <dbReference type="ARBA" id="ARBA00023110"/>
    </source>
</evidence>
<evidence type="ECO:0000256" key="4">
    <source>
        <dbReference type="ARBA" id="ARBA00023235"/>
    </source>
</evidence>
<dbReference type="Pfam" id="PF01346">
    <property type="entry name" value="FKBP_N"/>
    <property type="match status" value="1"/>
</dbReference>
<dbReference type="PANTHER" id="PTHR43811">
    <property type="entry name" value="FKBP-TYPE PEPTIDYL-PROLYL CIS-TRANS ISOMERASE FKPA"/>
    <property type="match status" value="1"/>
</dbReference>
<dbReference type="GO" id="GO:0003755">
    <property type="term" value="F:peptidyl-prolyl cis-trans isomerase activity"/>
    <property type="evidence" value="ECO:0007669"/>
    <property type="project" value="UniProtKB-UniRule"/>
</dbReference>
<dbReference type="Gene3D" id="1.10.287.460">
    <property type="entry name" value="Peptidyl-prolyl cis-trans isomerase, FKBP-type, N-terminal domain"/>
    <property type="match status" value="1"/>
</dbReference>
<dbReference type="AlphaFoldDB" id="A0A5C8GHZ2"/>
<dbReference type="EC" id="5.2.1.8" evidence="6"/>
<name>A0A5C8GHZ2_9BACT</name>
<proteinExistence type="inferred from homology"/>
<evidence type="ECO:0000256" key="7">
    <source>
        <dbReference type="SAM" id="Coils"/>
    </source>
</evidence>
<feature type="domain" description="PPIase FKBP-type" evidence="9">
    <location>
        <begin position="213"/>
        <end position="300"/>
    </location>
</feature>
<keyword evidence="4 5" id="KW-0413">Isomerase</keyword>
<dbReference type="InterPro" id="IPR001179">
    <property type="entry name" value="PPIase_FKBP_dom"/>
</dbReference>
<dbReference type="EMBL" id="SDIK01000053">
    <property type="protein sequence ID" value="TXJ61610.1"/>
    <property type="molecule type" value="Genomic_DNA"/>
</dbReference>
<dbReference type="InterPro" id="IPR046357">
    <property type="entry name" value="PPIase_dom_sf"/>
</dbReference>
<comment type="catalytic activity">
    <reaction evidence="1 5 6">
        <text>[protein]-peptidylproline (omega=180) = [protein]-peptidylproline (omega=0)</text>
        <dbReference type="Rhea" id="RHEA:16237"/>
        <dbReference type="Rhea" id="RHEA-COMP:10747"/>
        <dbReference type="Rhea" id="RHEA-COMP:10748"/>
        <dbReference type="ChEBI" id="CHEBI:83833"/>
        <dbReference type="ChEBI" id="CHEBI:83834"/>
        <dbReference type="EC" id="5.2.1.8"/>
    </reaction>
</comment>
<dbReference type="SUPFAM" id="SSF54534">
    <property type="entry name" value="FKBP-like"/>
    <property type="match status" value="1"/>
</dbReference>
<keyword evidence="8" id="KW-0732">Signal</keyword>
<feature type="coiled-coil region" evidence="7">
    <location>
        <begin position="151"/>
        <end position="178"/>
    </location>
</feature>
<sequence length="318" mass="34894">MKKIVWMALILFAGACFSTANAQNKKKVKKNQSENVAVAESICLTNASDTLSYVAGMAMTRGLEGYLASQFGVTKEQMPEFMRGLKEGIAKRKEANFSPYVAGMQIAMQVSNSMLPGIAKQFEGTAQTIDDNMLFKGFIASLEKDSTLFKQSAAEQLFQKKQQELKEQKNKATREKGEQFLAENKRKPGVVTLPSGLQYKILTKGTGKIPTKDDKVTVVYEGRTLDGKVFDATSRHGTPNDTFGVGGLIKGWAEALTLMPVGSKWEIYVPQELAYGERGAGSDIAPYSVLIFTLELQGIVEKTEQAAPKKPVQRKAKK</sequence>
<evidence type="ECO:0000259" key="9">
    <source>
        <dbReference type="PROSITE" id="PS50059"/>
    </source>
</evidence>
<keyword evidence="3 5" id="KW-0697">Rotamase</keyword>
<dbReference type="Pfam" id="PF00254">
    <property type="entry name" value="FKBP_C"/>
    <property type="match status" value="1"/>
</dbReference>
<dbReference type="OrthoDB" id="9814548at2"/>
<comment type="caution">
    <text evidence="10">The sequence shown here is derived from an EMBL/GenBank/DDBJ whole genome shotgun (WGS) entry which is preliminary data.</text>
</comment>
<dbReference type="PROSITE" id="PS50059">
    <property type="entry name" value="FKBP_PPIASE"/>
    <property type="match status" value="1"/>
</dbReference>
<dbReference type="Proteomes" id="UP000321612">
    <property type="component" value="Unassembled WGS sequence"/>
</dbReference>
<dbReference type="InterPro" id="IPR036944">
    <property type="entry name" value="PPIase_FKBP_N_sf"/>
</dbReference>
<evidence type="ECO:0000313" key="10">
    <source>
        <dbReference type="EMBL" id="TXJ61610.1"/>
    </source>
</evidence>
<evidence type="ECO:0000256" key="1">
    <source>
        <dbReference type="ARBA" id="ARBA00000971"/>
    </source>
</evidence>
<evidence type="ECO:0000256" key="8">
    <source>
        <dbReference type="SAM" id="SignalP"/>
    </source>
</evidence>
<organism evidence="10 11">
    <name type="scientific">Prevotella brunnea</name>
    <dbReference type="NCBI Taxonomy" id="2508867"/>
    <lineage>
        <taxon>Bacteria</taxon>
        <taxon>Pseudomonadati</taxon>
        <taxon>Bacteroidota</taxon>
        <taxon>Bacteroidia</taxon>
        <taxon>Bacteroidales</taxon>
        <taxon>Prevotellaceae</taxon>
        <taxon>Prevotella</taxon>
    </lineage>
</organism>
<feature type="signal peptide" evidence="8">
    <location>
        <begin position="1"/>
        <end position="22"/>
    </location>
</feature>
<dbReference type="RefSeq" id="WP_130830520.1">
    <property type="nucleotide sequence ID" value="NZ_SDIK01000053.1"/>
</dbReference>
<evidence type="ECO:0000256" key="6">
    <source>
        <dbReference type="RuleBase" id="RU003915"/>
    </source>
</evidence>
<dbReference type="PANTHER" id="PTHR43811:SF19">
    <property type="entry name" value="39 KDA FK506-BINDING NUCLEAR PROTEIN"/>
    <property type="match status" value="1"/>
</dbReference>
<evidence type="ECO:0000256" key="5">
    <source>
        <dbReference type="PROSITE-ProRule" id="PRU00277"/>
    </source>
</evidence>
<evidence type="ECO:0000313" key="11">
    <source>
        <dbReference type="Proteomes" id="UP000321612"/>
    </source>
</evidence>
<accession>A0A5C8GHZ2</accession>
<evidence type="ECO:0000256" key="2">
    <source>
        <dbReference type="ARBA" id="ARBA00006577"/>
    </source>
</evidence>
<keyword evidence="11" id="KW-1185">Reference proteome</keyword>
<feature type="chain" id="PRO_5023059029" description="Peptidyl-prolyl cis-trans isomerase" evidence="8">
    <location>
        <begin position="23"/>
        <end position="318"/>
    </location>
</feature>